<evidence type="ECO:0000256" key="13">
    <source>
        <dbReference type="PIRSR" id="PIRSR602401-1"/>
    </source>
</evidence>
<comment type="similarity">
    <text evidence="4">Belongs to the cytochrome P450 family.</text>
</comment>
<evidence type="ECO:0000313" key="16">
    <source>
        <dbReference type="Proteomes" id="UP000054248"/>
    </source>
</evidence>
<comment type="cofactor">
    <cofactor evidence="1 13">
        <name>heme</name>
        <dbReference type="ChEBI" id="CHEBI:30413"/>
    </cofactor>
</comment>
<dbReference type="STRING" id="1051891.A0A0C3QUR5"/>
<sequence>MSTTTFVTTAIGTSALGWLVFIAFRVGRREPDIPPGPPTLPILGNLHVFPTSRMHIKFTEWAKTYGEIYTIKVANGTATVLSSLDAVGHVLELQSNLTSNRPPNSIAKMVADDLHFPTLNYGPKWNSCTRAARVVLSPSAVERNKPIIEAEISQLLYDFMREPEGFFDHTKRWSASIALSTVCGKRAPQISTPYVNEFYSMVFDWVRLLEFGAILDLAPALKYLPEILAPWKAEVRRIRLWMQDLYMSTVKDCEEREARGTSNGCGLETVRENAEDWGLTRPMIGFLGGVLVEAGGDTTALTIHNTILMAMAHPEAQKRAQEEIDRVVGSDRLPTSDDLDRMPYVKAFILEVSRLKPTAPLGFPRAASADVMYKGYRIPSGSTIFTNYWSISRDPALFDDPEKFMPERYIQHPQGFGKALRSQMEQQGSDNTGFLKLWPGVAFGVGKRKCSGTYLAHNLVNTATLRLLWAFNFDKPKDPSGKPKNVDIWNDKPGILGAPFPFDCDISVRSPKHAELIRQRFRDAAPIFEPFEQELCEADRQWWNFCRNHG</sequence>
<dbReference type="GO" id="GO:0004497">
    <property type="term" value="F:monooxygenase activity"/>
    <property type="evidence" value="ECO:0007669"/>
    <property type="project" value="UniProtKB-KW"/>
</dbReference>
<evidence type="ECO:0000256" key="14">
    <source>
        <dbReference type="SAM" id="Phobius"/>
    </source>
</evidence>
<dbReference type="GO" id="GO:0005506">
    <property type="term" value="F:iron ion binding"/>
    <property type="evidence" value="ECO:0007669"/>
    <property type="project" value="InterPro"/>
</dbReference>
<dbReference type="HOGENOM" id="CLU_001570_2_1_1"/>
<comment type="subcellular location">
    <subcellularLocation>
        <location evidence="2">Membrane</location>
    </subcellularLocation>
</comment>
<keyword evidence="16" id="KW-1185">Reference proteome</keyword>
<evidence type="ECO:0000256" key="8">
    <source>
        <dbReference type="ARBA" id="ARBA00022989"/>
    </source>
</evidence>
<evidence type="ECO:0000256" key="6">
    <source>
        <dbReference type="ARBA" id="ARBA00022692"/>
    </source>
</evidence>
<gene>
    <name evidence="15" type="ORF">M407DRAFT_13793</name>
</gene>
<reference evidence="16" key="2">
    <citation type="submission" date="2015-01" db="EMBL/GenBank/DDBJ databases">
        <title>Evolutionary Origins and Diversification of the Mycorrhizal Mutualists.</title>
        <authorList>
            <consortium name="DOE Joint Genome Institute"/>
            <consortium name="Mycorrhizal Genomics Consortium"/>
            <person name="Kohler A."/>
            <person name="Kuo A."/>
            <person name="Nagy L.G."/>
            <person name="Floudas D."/>
            <person name="Copeland A."/>
            <person name="Barry K.W."/>
            <person name="Cichocki N."/>
            <person name="Veneault-Fourrey C."/>
            <person name="LaButti K."/>
            <person name="Lindquist E.A."/>
            <person name="Lipzen A."/>
            <person name="Lundell T."/>
            <person name="Morin E."/>
            <person name="Murat C."/>
            <person name="Riley R."/>
            <person name="Ohm R."/>
            <person name="Sun H."/>
            <person name="Tunlid A."/>
            <person name="Henrissat B."/>
            <person name="Grigoriev I.V."/>
            <person name="Hibbett D.S."/>
            <person name="Martin F."/>
        </authorList>
    </citation>
    <scope>NUCLEOTIDE SEQUENCE [LARGE SCALE GENOMIC DNA]</scope>
    <source>
        <strain evidence="16">MUT 4182</strain>
    </source>
</reference>
<evidence type="ECO:0000256" key="9">
    <source>
        <dbReference type="ARBA" id="ARBA00023002"/>
    </source>
</evidence>
<reference evidence="15 16" key="1">
    <citation type="submission" date="2014-04" db="EMBL/GenBank/DDBJ databases">
        <authorList>
            <consortium name="DOE Joint Genome Institute"/>
            <person name="Kuo A."/>
            <person name="Girlanda M."/>
            <person name="Perotto S."/>
            <person name="Kohler A."/>
            <person name="Nagy L.G."/>
            <person name="Floudas D."/>
            <person name="Copeland A."/>
            <person name="Barry K.W."/>
            <person name="Cichocki N."/>
            <person name="Veneault-Fourrey C."/>
            <person name="LaButti K."/>
            <person name="Lindquist E.A."/>
            <person name="Lipzen A."/>
            <person name="Lundell T."/>
            <person name="Morin E."/>
            <person name="Murat C."/>
            <person name="Sun H."/>
            <person name="Tunlid A."/>
            <person name="Henrissat B."/>
            <person name="Grigoriev I.V."/>
            <person name="Hibbett D.S."/>
            <person name="Martin F."/>
            <person name="Nordberg H.P."/>
            <person name="Cantor M.N."/>
            <person name="Hua S.X."/>
        </authorList>
    </citation>
    <scope>NUCLEOTIDE SEQUENCE [LARGE SCALE GENOMIC DNA]</scope>
    <source>
        <strain evidence="15 16">MUT 4182</strain>
    </source>
</reference>
<keyword evidence="6 14" id="KW-0812">Transmembrane</keyword>
<dbReference type="InterPro" id="IPR002401">
    <property type="entry name" value="Cyt_P450_E_grp-I"/>
</dbReference>
<evidence type="ECO:0000256" key="5">
    <source>
        <dbReference type="ARBA" id="ARBA00022617"/>
    </source>
</evidence>
<dbReference type="GO" id="GO:0016705">
    <property type="term" value="F:oxidoreductase activity, acting on paired donors, with incorporation or reduction of molecular oxygen"/>
    <property type="evidence" value="ECO:0007669"/>
    <property type="project" value="InterPro"/>
</dbReference>
<feature type="binding site" description="axial binding residue" evidence="13">
    <location>
        <position position="450"/>
    </location>
    <ligand>
        <name>heme</name>
        <dbReference type="ChEBI" id="CHEBI:30413"/>
    </ligand>
    <ligandPart>
        <name>Fe</name>
        <dbReference type="ChEBI" id="CHEBI:18248"/>
    </ligandPart>
</feature>
<evidence type="ECO:0000256" key="12">
    <source>
        <dbReference type="ARBA" id="ARBA00023136"/>
    </source>
</evidence>
<dbReference type="OrthoDB" id="1103324at2759"/>
<dbReference type="InterPro" id="IPR036396">
    <property type="entry name" value="Cyt_P450_sf"/>
</dbReference>
<protein>
    <submittedName>
        <fullName evidence="15">Uncharacterized protein</fullName>
    </submittedName>
</protein>
<comment type="pathway">
    <text evidence="3">Secondary metabolite biosynthesis.</text>
</comment>
<keyword evidence="11" id="KW-0503">Monooxygenase</keyword>
<keyword evidence="10 13" id="KW-0408">Iron</keyword>
<dbReference type="InterPro" id="IPR050364">
    <property type="entry name" value="Cytochrome_P450_fung"/>
</dbReference>
<keyword evidence="5 13" id="KW-0349">Heme</keyword>
<name>A0A0C3QUR5_9AGAM</name>
<keyword evidence="12 14" id="KW-0472">Membrane</keyword>
<evidence type="ECO:0000256" key="1">
    <source>
        <dbReference type="ARBA" id="ARBA00001971"/>
    </source>
</evidence>
<dbReference type="InterPro" id="IPR001128">
    <property type="entry name" value="Cyt_P450"/>
</dbReference>
<organism evidence="15 16">
    <name type="scientific">Tulasnella calospora MUT 4182</name>
    <dbReference type="NCBI Taxonomy" id="1051891"/>
    <lineage>
        <taxon>Eukaryota</taxon>
        <taxon>Fungi</taxon>
        <taxon>Dikarya</taxon>
        <taxon>Basidiomycota</taxon>
        <taxon>Agaricomycotina</taxon>
        <taxon>Agaricomycetes</taxon>
        <taxon>Cantharellales</taxon>
        <taxon>Tulasnellaceae</taxon>
        <taxon>Tulasnella</taxon>
    </lineage>
</organism>
<accession>A0A0C3QUR5</accession>
<evidence type="ECO:0000256" key="4">
    <source>
        <dbReference type="ARBA" id="ARBA00010617"/>
    </source>
</evidence>
<evidence type="ECO:0000256" key="3">
    <source>
        <dbReference type="ARBA" id="ARBA00005179"/>
    </source>
</evidence>
<dbReference type="GO" id="GO:0016020">
    <property type="term" value="C:membrane"/>
    <property type="evidence" value="ECO:0007669"/>
    <property type="project" value="UniProtKB-SubCell"/>
</dbReference>
<evidence type="ECO:0000313" key="15">
    <source>
        <dbReference type="EMBL" id="KIO33181.1"/>
    </source>
</evidence>
<dbReference type="Pfam" id="PF00067">
    <property type="entry name" value="p450"/>
    <property type="match status" value="1"/>
</dbReference>
<feature type="transmembrane region" description="Helical" evidence="14">
    <location>
        <begin position="6"/>
        <end position="24"/>
    </location>
</feature>
<keyword evidence="9" id="KW-0560">Oxidoreductase</keyword>
<dbReference type="CDD" id="cd11065">
    <property type="entry name" value="CYP64-like"/>
    <property type="match status" value="1"/>
</dbReference>
<evidence type="ECO:0000256" key="10">
    <source>
        <dbReference type="ARBA" id="ARBA00023004"/>
    </source>
</evidence>
<dbReference type="PANTHER" id="PTHR46300">
    <property type="entry name" value="P450, PUTATIVE (EUROFUNG)-RELATED-RELATED"/>
    <property type="match status" value="1"/>
</dbReference>
<proteinExistence type="inferred from homology"/>
<dbReference type="PANTHER" id="PTHR46300:SF2">
    <property type="entry name" value="CYTOCHROME P450 MONOOXYGENASE ALNH-RELATED"/>
    <property type="match status" value="1"/>
</dbReference>
<dbReference type="GO" id="GO:0020037">
    <property type="term" value="F:heme binding"/>
    <property type="evidence" value="ECO:0007669"/>
    <property type="project" value="InterPro"/>
</dbReference>
<evidence type="ECO:0000256" key="11">
    <source>
        <dbReference type="ARBA" id="ARBA00023033"/>
    </source>
</evidence>
<dbReference type="AlphaFoldDB" id="A0A0C3QUR5"/>
<dbReference type="Gene3D" id="1.10.630.10">
    <property type="entry name" value="Cytochrome P450"/>
    <property type="match status" value="1"/>
</dbReference>
<dbReference type="EMBL" id="KN822950">
    <property type="protein sequence ID" value="KIO33181.1"/>
    <property type="molecule type" value="Genomic_DNA"/>
</dbReference>
<evidence type="ECO:0000256" key="7">
    <source>
        <dbReference type="ARBA" id="ARBA00022723"/>
    </source>
</evidence>
<dbReference type="SUPFAM" id="SSF48264">
    <property type="entry name" value="Cytochrome P450"/>
    <property type="match status" value="1"/>
</dbReference>
<dbReference type="PRINTS" id="PR00463">
    <property type="entry name" value="EP450I"/>
</dbReference>
<keyword evidence="7 13" id="KW-0479">Metal-binding</keyword>
<keyword evidence="8 14" id="KW-1133">Transmembrane helix</keyword>
<evidence type="ECO:0000256" key="2">
    <source>
        <dbReference type="ARBA" id="ARBA00004370"/>
    </source>
</evidence>
<dbReference type="Proteomes" id="UP000054248">
    <property type="component" value="Unassembled WGS sequence"/>
</dbReference>